<gene>
    <name evidence="3" type="ORF">NQU54_33360</name>
</gene>
<accession>A0A9X2M2C5</accession>
<feature type="region of interest" description="Disordered" evidence="1">
    <location>
        <begin position="117"/>
        <end position="139"/>
    </location>
</feature>
<sequence length="199" mass="21280">MTRALRRPAGLTAVRIRKHATAVLLAGSLVALAGCSDNGSEASPSDPSKSPSTRPSASPSSTLDPEQAAVLTAYTQSWQAQTEAYAKASSAGTGLRKTTTLRALGLIEKDLETMRKAGQVTTGKPVIHPRDPKVTDGETPKATLTDCVDTTNWTLIDKTTKKKVPLPSTRLIKYISTAKLEKWGTKWMVTELTAQTQTC</sequence>
<dbReference type="RefSeq" id="WP_257634287.1">
    <property type="nucleotide sequence ID" value="NZ_JANIIC010000048.1"/>
</dbReference>
<organism evidence="3 4">
    <name type="scientific">Streptomyces malaysiensis subsp. samsunensis</name>
    <dbReference type="NCBI Taxonomy" id="459658"/>
    <lineage>
        <taxon>Bacteria</taxon>
        <taxon>Bacillati</taxon>
        <taxon>Actinomycetota</taxon>
        <taxon>Actinomycetes</taxon>
        <taxon>Kitasatosporales</taxon>
        <taxon>Streptomycetaceae</taxon>
        <taxon>Streptomyces</taxon>
        <taxon>Streptomyces violaceusniger group</taxon>
    </lineage>
</organism>
<feature type="compositionally biased region" description="Polar residues" evidence="1">
    <location>
        <begin position="37"/>
        <end position="46"/>
    </location>
</feature>
<dbReference type="PROSITE" id="PS51257">
    <property type="entry name" value="PROKAR_LIPOPROTEIN"/>
    <property type="match status" value="1"/>
</dbReference>
<dbReference type="Proteomes" id="UP001142400">
    <property type="component" value="Unassembled WGS sequence"/>
</dbReference>
<keyword evidence="4" id="KW-1185">Reference proteome</keyword>
<evidence type="ECO:0000256" key="2">
    <source>
        <dbReference type="SAM" id="SignalP"/>
    </source>
</evidence>
<evidence type="ECO:0008006" key="5">
    <source>
        <dbReference type="Google" id="ProtNLM"/>
    </source>
</evidence>
<proteinExistence type="predicted"/>
<feature type="compositionally biased region" description="Basic and acidic residues" evidence="1">
    <location>
        <begin position="128"/>
        <end position="139"/>
    </location>
</feature>
<reference evidence="3" key="1">
    <citation type="submission" date="2022-06" db="EMBL/GenBank/DDBJ databases">
        <title>WGS of actinobacteria.</title>
        <authorList>
            <person name="Thawai C."/>
        </authorList>
    </citation>
    <scope>NUCLEOTIDE SEQUENCE</scope>
    <source>
        <strain evidence="3">DSM 42010</strain>
    </source>
</reference>
<dbReference type="AlphaFoldDB" id="A0A9X2M2C5"/>
<dbReference type="EMBL" id="JANIIC010000048">
    <property type="protein sequence ID" value="MCQ8833811.1"/>
    <property type="molecule type" value="Genomic_DNA"/>
</dbReference>
<protein>
    <recommendedName>
        <fullName evidence="5">Secreted protein/lipoprotein</fullName>
    </recommendedName>
</protein>
<evidence type="ECO:0000313" key="4">
    <source>
        <dbReference type="Proteomes" id="UP001142400"/>
    </source>
</evidence>
<feature type="compositionally biased region" description="Low complexity" evidence="1">
    <location>
        <begin position="47"/>
        <end position="61"/>
    </location>
</feature>
<feature type="region of interest" description="Disordered" evidence="1">
    <location>
        <begin position="37"/>
        <end position="65"/>
    </location>
</feature>
<name>A0A9X2M2C5_STRMQ</name>
<evidence type="ECO:0000256" key="1">
    <source>
        <dbReference type="SAM" id="MobiDB-lite"/>
    </source>
</evidence>
<comment type="caution">
    <text evidence="3">The sequence shown here is derived from an EMBL/GenBank/DDBJ whole genome shotgun (WGS) entry which is preliminary data.</text>
</comment>
<evidence type="ECO:0000313" key="3">
    <source>
        <dbReference type="EMBL" id="MCQ8833811.1"/>
    </source>
</evidence>
<feature type="signal peptide" evidence="2">
    <location>
        <begin position="1"/>
        <end position="33"/>
    </location>
</feature>
<keyword evidence="2" id="KW-0732">Signal</keyword>
<feature type="chain" id="PRO_5040744620" description="Secreted protein/lipoprotein" evidence="2">
    <location>
        <begin position="34"/>
        <end position="199"/>
    </location>
</feature>